<dbReference type="Gene3D" id="1.10.4160.10">
    <property type="entry name" value="Hydantoin permease"/>
    <property type="match status" value="1"/>
</dbReference>
<feature type="transmembrane region" description="Helical" evidence="10">
    <location>
        <begin position="205"/>
        <end position="224"/>
    </location>
</feature>
<feature type="transmembrane region" description="Helical" evidence="10">
    <location>
        <begin position="334"/>
        <end position="356"/>
    </location>
</feature>
<evidence type="ECO:0000313" key="12">
    <source>
        <dbReference type="Proteomes" id="UP000184330"/>
    </source>
</evidence>
<dbReference type="PANTHER" id="PTHR31806">
    <property type="entry name" value="PURINE-CYTOSINE PERMEASE FCY2-RELATED"/>
    <property type="match status" value="1"/>
</dbReference>
<feature type="transmembrane region" description="Helical" evidence="10">
    <location>
        <begin position="236"/>
        <end position="260"/>
    </location>
</feature>
<dbReference type="FunFam" id="1.10.4160.10:FF:000002">
    <property type="entry name" value="Purine-cytosine permease fcyB"/>
    <property type="match status" value="1"/>
</dbReference>
<evidence type="ECO:0000256" key="1">
    <source>
        <dbReference type="ARBA" id="ARBA00004141"/>
    </source>
</evidence>
<feature type="compositionally biased region" description="Basic and acidic residues" evidence="9">
    <location>
        <begin position="1"/>
        <end position="10"/>
    </location>
</feature>
<sequence>MDERIHDTEKGSPPSGSLSTQGQITDPAAPIWSQKVRIWIRTSGAEEGGIERIPEELRTNQSPRDLFTVFMSVNVGVATLAFGTLGPALFDLGWWDSFLCLLFFNIIGSIPPALMATLGPKLGLRTMVIPRYSFGWYPAKIIAFINLLNQIGWAMVNAIAGAQFLYDIGNQKLPMSVAVLIIGLLAMIIGMFGYKHVHTFERYSWMVVTVCFIIVAGFGAKHFVNTPMGSGPSETSSVLSFGTTIIGFQISWGPIAADYGVYMREDHKPASVFWWTFAGLFISQFLIELLGVGLYTSVMGSDAFQAAYDTAGVGGLTGQIFQGYSSGVAGFGKFIQVLLSFSVLGVVVVNIYSLGLNVQAIGCGLLKVPRLVWSLLGGAIFLAAAVAGRNHLASVMENFLNVIAYWLTPFLAIMFLEHIIWRQGYNYNISAWQDPRKLPYGLAASFTFVVGTVLAILCMSQTWWVGPIALKVGNPPFGTDISWELALGATVLMLSVLEQLGSVSNVAEALLALVP</sequence>
<feature type="transmembrane region" description="Helical" evidence="10">
    <location>
        <begin position="66"/>
        <end position="86"/>
    </location>
</feature>
<keyword evidence="12" id="KW-1185">Reference proteome</keyword>
<evidence type="ECO:0000256" key="3">
    <source>
        <dbReference type="ARBA" id="ARBA00022448"/>
    </source>
</evidence>
<accession>A0A1L7WID9</accession>
<feature type="transmembrane region" description="Helical" evidence="10">
    <location>
        <begin position="399"/>
        <end position="421"/>
    </location>
</feature>
<evidence type="ECO:0000256" key="2">
    <source>
        <dbReference type="ARBA" id="ARBA00008974"/>
    </source>
</evidence>
<feature type="compositionally biased region" description="Polar residues" evidence="9">
    <location>
        <begin position="14"/>
        <end position="24"/>
    </location>
</feature>
<evidence type="ECO:0000256" key="8">
    <source>
        <dbReference type="PIRNR" id="PIRNR002744"/>
    </source>
</evidence>
<evidence type="ECO:0000256" key="4">
    <source>
        <dbReference type="ARBA" id="ARBA00022553"/>
    </source>
</evidence>
<dbReference type="InterPro" id="IPR026030">
    <property type="entry name" value="Pur-cyt_permease_Fcy2/21/22"/>
</dbReference>
<proteinExistence type="inferred from homology"/>
<evidence type="ECO:0000313" key="11">
    <source>
        <dbReference type="EMBL" id="CZR52528.1"/>
    </source>
</evidence>
<feature type="transmembrane region" description="Helical" evidence="10">
    <location>
        <begin position="92"/>
        <end position="114"/>
    </location>
</feature>
<keyword evidence="6 10" id="KW-1133">Transmembrane helix</keyword>
<evidence type="ECO:0000256" key="5">
    <source>
        <dbReference type="ARBA" id="ARBA00022692"/>
    </source>
</evidence>
<feature type="transmembrane region" description="Helical" evidence="10">
    <location>
        <begin position="442"/>
        <end position="465"/>
    </location>
</feature>
<dbReference type="Pfam" id="PF02133">
    <property type="entry name" value="Transp_cyt_pur"/>
    <property type="match status" value="1"/>
</dbReference>
<dbReference type="PIRSF" id="PIRSF002744">
    <property type="entry name" value="Pur-cyt_permease"/>
    <property type="match status" value="1"/>
</dbReference>
<name>A0A1L7WID9_9HELO</name>
<evidence type="ECO:0000256" key="9">
    <source>
        <dbReference type="SAM" id="MobiDB-lite"/>
    </source>
</evidence>
<gene>
    <name evidence="11" type="ORF">PAC_02405</name>
</gene>
<keyword evidence="4" id="KW-0597">Phosphoprotein</keyword>
<organism evidence="11 12">
    <name type="scientific">Phialocephala subalpina</name>
    <dbReference type="NCBI Taxonomy" id="576137"/>
    <lineage>
        <taxon>Eukaryota</taxon>
        <taxon>Fungi</taxon>
        <taxon>Dikarya</taxon>
        <taxon>Ascomycota</taxon>
        <taxon>Pezizomycotina</taxon>
        <taxon>Leotiomycetes</taxon>
        <taxon>Helotiales</taxon>
        <taxon>Mollisiaceae</taxon>
        <taxon>Phialocephala</taxon>
        <taxon>Phialocephala fortinii species complex</taxon>
    </lineage>
</organism>
<dbReference type="InterPro" id="IPR001248">
    <property type="entry name" value="Pur-cyt_permease"/>
</dbReference>
<feature type="transmembrane region" description="Helical" evidence="10">
    <location>
        <begin position="173"/>
        <end position="193"/>
    </location>
</feature>
<dbReference type="Proteomes" id="UP000184330">
    <property type="component" value="Unassembled WGS sequence"/>
</dbReference>
<dbReference type="EMBL" id="FJOG01000003">
    <property type="protein sequence ID" value="CZR52528.1"/>
    <property type="molecule type" value="Genomic_DNA"/>
</dbReference>
<feature type="transmembrane region" description="Helical" evidence="10">
    <location>
        <begin position="368"/>
        <end position="387"/>
    </location>
</feature>
<dbReference type="OrthoDB" id="5428495at2759"/>
<dbReference type="AlphaFoldDB" id="A0A1L7WID9"/>
<evidence type="ECO:0000256" key="7">
    <source>
        <dbReference type="ARBA" id="ARBA00023136"/>
    </source>
</evidence>
<dbReference type="GO" id="GO:0022857">
    <property type="term" value="F:transmembrane transporter activity"/>
    <property type="evidence" value="ECO:0007669"/>
    <property type="project" value="InterPro"/>
</dbReference>
<dbReference type="STRING" id="576137.A0A1L7WID9"/>
<evidence type="ECO:0000256" key="10">
    <source>
        <dbReference type="SAM" id="Phobius"/>
    </source>
</evidence>
<evidence type="ECO:0000256" key="6">
    <source>
        <dbReference type="ARBA" id="ARBA00022989"/>
    </source>
</evidence>
<feature type="region of interest" description="Disordered" evidence="9">
    <location>
        <begin position="1"/>
        <end position="24"/>
    </location>
</feature>
<dbReference type="GO" id="GO:0005886">
    <property type="term" value="C:plasma membrane"/>
    <property type="evidence" value="ECO:0007669"/>
    <property type="project" value="TreeGrafter"/>
</dbReference>
<protein>
    <submittedName>
        <fullName evidence="11">Related to FCY2 Purine/cytosine permease</fullName>
    </submittedName>
</protein>
<keyword evidence="5 10" id="KW-0812">Transmembrane</keyword>
<dbReference type="PANTHER" id="PTHR31806:SF1">
    <property type="entry name" value="PURINE-CYTOSINE PERMEASE FCY2-RELATED"/>
    <property type="match status" value="1"/>
</dbReference>
<keyword evidence="3 8" id="KW-0813">Transport</keyword>
<comment type="subcellular location">
    <subcellularLocation>
        <location evidence="1">Membrane</location>
        <topology evidence="1">Multi-pass membrane protein</topology>
    </subcellularLocation>
</comment>
<comment type="similarity">
    <text evidence="2 8">Belongs to the purine-cytosine permease (2.A.39) family.</text>
</comment>
<keyword evidence="7 8" id="KW-0472">Membrane</keyword>
<feature type="transmembrane region" description="Helical" evidence="10">
    <location>
        <begin position="272"/>
        <end position="295"/>
    </location>
</feature>
<dbReference type="GO" id="GO:0015851">
    <property type="term" value="P:nucleobase transport"/>
    <property type="evidence" value="ECO:0007669"/>
    <property type="project" value="UniProtKB-ARBA"/>
</dbReference>
<reference evidence="11 12" key="1">
    <citation type="submission" date="2016-03" db="EMBL/GenBank/DDBJ databases">
        <authorList>
            <person name="Ploux O."/>
        </authorList>
    </citation>
    <scope>NUCLEOTIDE SEQUENCE [LARGE SCALE GENOMIC DNA]</scope>
    <source>
        <strain evidence="11 12">UAMH 11012</strain>
    </source>
</reference>
<feature type="transmembrane region" description="Helical" evidence="10">
    <location>
        <begin position="134"/>
        <end position="153"/>
    </location>
</feature>